<dbReference type="Proteomes" id="UP000829069">
    <property type="component" value="Chromosome"/>
</dbReference>
<gene>
    <name evidence="1" type="ORF">MNQ99_08175</name>
</gene>
<dbReference type="SUPFAM" id="SSF52980">
    <property type="entry name" value="Restriction endonuclease-like"/>
    <property type="match status" value="1"/>
</dbReference>
<accession>A0ABY3WI02</accession>
<dbReference type="RefSeq" id="WP_241915066.1">
    <property type="nucleotide sequence ID" value="NZ_CP093326.1"/>
</dbReference>
<dbReference type="InterPro" id="IPR011335">
    <property type="entry name" value="Restrct_endonuc-II-like"/>
</dbReference>
<name>A0ABY3WI02_9MICC</name>
<evidence type="ECO:0008006" key="3">
    <source>
        <dbReference type="Google" id="ProtNLM"/>
    </source>
</evidence>
<protein>
    <recommendedName>
        <fullName evidence="3">DUF559 domain-containing protein</fullName>
    </recommendedName>
</protein>
<evidence type="ECO:0000313" key="1">
    <source>
        <dbReference type="EMBL" id="UNK47299.1"/>
    </source>
</evidence>
<evidence type="ECO:0000313" key="2">
    <source>
        <dbReference type="Proteomes" id="UP000829069"/>
    </source>
</evidence>
<sequence>MLASSAPRVVDIPHARLMTFSELRRSNYEESEIAAALRARHIVRVRHGVYASAAFWWTLKPWDRDVWKVRAHHLSSRSELIYTHVSAARLWGMDVWNATNDIHVAQRTRHGDNSAGVVRHKLMIPEEQVATQDGFRLTSKDRTVVDCAKLLPHELAVVITDSALHRGASRQGVSRILEEQAGYANISKARRVLAAANQLSESAGETRLRLKVMKWGFPPPTLQYEIDTAIGRHRADLAWPELMLILEFDGETKYNGTAPTDSVLLEERKRETALMECGWTFVRIRWPQLDHEASLRNRILRAYNNAVYTHGRPPAA</sequence>
<keyword evidence="2" id="KW-1185">Reference proteome</keyword>
<dbReference type="EMBL" id="CP093326">
    <property type="protein sequence ID" value="UNK47299.1"/>
    <property type="molecule type" value="Genomic_DNA"/>
</dbReference>
<proteinExistence type="predicted"/>
<organism evidence="1 2">
    <name type="scientific">Arthrobacter sulfonylureivorans</name>
    <dbReference type="NCBI Taxonomy" id="2486855"/>
    <lineage>
        <taxon>Bacteria</taxon>
        <taxon>Bacillati</taxon>
        <taxon>Actinomycetota</taxon>
        <taxon>Actinomycetes</taxon>
        <taxon>Micrococcales</taxon>
        <taxon>Micrococcaceae</taxon>
        <taxon>Arthrobacter</taxon>
    </lineage>
</organism>
<reference evidence="1 2" key="1">
    <citation type="submission" date="2022-03" db="EMBL/GenBank/DDBJ databases">
        <title>Isotopic signatures of nitrous oxide derived from detoxification processes.</title>
        <authorList>
            <person name="Behrendt U."/>
            <person name="Buchen C."/>
            <person name="Well R."/>
            <person name="Ulrich A."/>
            <person name="Rohe L."/>
            <person name="Kolb S."/>
            <person name="Schloter M."/>
            <person name="Horn M.A."/>
            <person name="Augustin J."/>
        </authorList>
    </citation>
    <scope>NUCLEOTIDE SEQUENCE [LARGE SCALE GENOMIC DNA]</scope>
    <source>
        <strain evidence="1 2">S4-C24</strain>
    </source>
</reference>